<evidence type="ECO:0000313" key="2">
    <source>
        <dbReference type="Proteomes" id="UP000248776"/>
    </source>
</evidence>
<dbReference type="EMBL" id="NSIW01000002">
    <property type="protein sequence ID" value="PZD57314.1"/>
    <property type="molecule type" value="Genomic_DNA"/>
</dbReference>
<proteinExistence type="predicted"/>
<organism evidence="1 2">
    <name type="scientific">Streptococcus salivarius</name>
    <dbReference type="NCBI Taxonomy" id="1304"/>
    <lineage>
        <taxon>Bacteria</taxon>
        <taxon>Bacillati</taxon>
        <taxon>Bacillota</taxon>
        <taxon>Bacilli</taxon>
        <taxon>Lactobacillales</taxon>
        <taxon>Streptococcaceae</taxon>
        <taxon>Streptococcus</taxon>
    </lineage>
</organism>
<comment type="caution">
    <text evidence="1">The sequence shown here is derived from an EMBL/GenBank/DDBJ whole genome shotgun (WGS) entry which is preliminary data.</text>
</comment>
<evidence type="ECO:0000313" key="1">
    <source>
        <dbReference type="EMBL" id="PZD57314.1"/>
    </source>
</evidence>
<dbReference type="GO" id="GO:0003677">
    <property type="term" value="F:DNA binding"/>
    <property type="evidence" value="ECO:0007669"/>
    <property type="project" value="UniProtKB-KW"/>
</dbReference>
<name>A0AA45CV31_STRSL</name>
<reference evidence="1 2" key="1">
    <citation type="submission" date="2017-08" db="EMBL/GenBank/DDBJ databases">
        <title>Streptococcus salivarius strain HS0302 Genome.</title>
        <authorList>
            <person name="Smith J."/>
            <person name="Deng P."/>
            <person name="Geng M."/>
        </authorList>
    </citation>
    <scope>NUCLEOTIDE SEQUENCE [LARGE SCALE GENOMIC DNA]</scope>
    <source>
        <strain evidence="1 2">HS0302</strain>
    </source>
</reference>
<sequence>MQKQQNNLLMLLENRKELFMLKLKYVPVENCKAEWGDKMALMKRFEGLKLKTLNNLLTEMRMNPQFKNYVINSGHRTVWINFEGFLNFLRYRQNKRFKEVG</sequence>
<gene>
    <name evidence="1" type="ORF">CKU37_00900</name>
</gene>
<keyword evidence="1" id="KW-0238">DNA-binding</keyword>
<dbReference type="RefSeq" id="WP_110980796.1">
    <property type="nucleotide sequence ID" value="NZ_JAJBNV010000005.1"/>
</dbReference>
<dbReference type="Proteomes" id="UP000248776">
    <property type="component" value="Unassembled WGS sequence"/>
</dbReference>
<accession>A0AA45CV31</accession>
<protein>
    <submittedName>
        <fullName evidence="1">DNA-binding protein</fullName>
    </submittedName>
</protein>
<dbReference type="AlphaFoldDB" id="A0AA45CV31"/>